<comment type="subunit">
    <text evidence="9">Homodimer.</text>
</comment>
<gene>
    <name evidence="9" type="primary">fabH</name>
    <name evidence="12" type="ORF">HNR57_000999</name>
</gene>
<dbReference type="NCBIfam" id="TIGR00747">
    <property type="entry name" value="fabH"/>
    <property type="match status" value="1"/>
</dbReference>
<dbReference type="SUPFAM" id="SSF53901">
    <property type="entry name" value="Thiolase-like"/>
    <property type="match status" value="1"/>
</dbReference>
<evidence type="ECO:0000313" key="13">
    <source>
        <dbReference type="Proteomes" id="UP000591537"/>
    </source>
</evidence>
<dbReference type="GO" id="GO:0004315">
    <property type="term" value="F:3-oxoacyl-[acyl-carrier-protein] synthase activity"/>
    <property type="evidence" value="ECO:0007669"/>
    <property type="project" value="InterPro"/>
</dbReference>
<feature type="active site" evidence="9">
    <location>
        <position position="293"/>
    </location>
</feature>
<reference evidence="12 13" key="1">
    <citation type="submission" date="2020-08" db="EMBL/GenBank/DDBJ databases">
        <title>Genomic Encyclopedia of Type Strains, Phase IV (KMG-IV): sequencing the most valuable type-strain genomes for metagenomic binning, comparative biology and taxonomic classification.</title>
        <authorList>
            <person name="Goeker M."/>
        </authorList>
    </citation>
    <scope>NUCLEOTIDE SEQUENCE [LARGE SCALE GENOMIC DNA]</scope>
    <source>
        <strain evidence="12 13">DSM 43350</strain>
    </source>
</reference>
<dbReference type="GO" id="GO:0033818">
    <property type="term" value="F:beta-ketoacyl-acyl-carrier-protein synthase III activity"/>
    <property type="evidence" value="ECO:0007669"/>
    <property type="project" value="UniProtKB-UniRule"/>
</dbReference>
<dbReference type="GO" id="GO:0006633">
    <property type="term" value="P:fatty acid biosynthetic process"/>
    <property type="evidence" value="ECO:0007669"/>
    <property type="project" value="UniProtKB-UniRule"/>
</dbReference>
<dbReference type="Proteomes" id="UP000591537">
    <property type="component" value="Unassembled WGS sequence"/>
</dbReference>
<dbReference type="NCBIfam" id="NF006829">
    <property type="entry name" value="PRK09352.1"/>
    <property type="match status" value="1"/>
</dbReference>
<feature type="domain" description="Beta-ketoacyl-[acyl-carrier-protein] synthase III C-terminal" evidence="10">
    <location>
        <begin position="249"/>
        <end position="336"/>
    </location>
</feature>
<dbReference type="HAMAP" id="MF_01815">
    <property type="entry name" value="FabH"/>
    <property type="match status" value="1"/>
</dbReference>
<dbReference type="GO" id="GO:0005737">
    <property type="term" value="C:cytoplasm"/>
    <property type="evidence" value="ECO:0007669"/>
    <property type="project" value="UniProtKB-SubCell"/>
</dbReference>
<evidence type="ECO:0000256" key="7">
    <source>
        <dbReference type="ARBA" id="ARBA00023160"/>
    </source>
</evidence>
<comment type="subcellular location">
    <subcellularLocation>
        <location evidence="9">Cytoplasm</location>
    </subcellularLocation>
</comment>
<dbReference type="UniPathway" id="UPA00094"/>
<evidence type="ECO:0000313" key="12">
    <source>
        <dbReference type="EMBL" id="MBB6075115.1"/>
    </source>
</evidence>
<dbReference type="RefSeq" id="WP_313672945.1">
    <property type="nucleotide sequence ID" value="NZ_BAAARS010000001.1"/>
</dbReference>
<evidence type="ECO:0000256" key="8">
    <source>
        <dbReference type="ARBA" id="ARBA00023315"/>
    </source>
</evidence>
<name>A0A7W9T6R4_9ACTN</name>
<keyword evidence="2 9" id="KW-0963">Cytoplasm</keyword>
<feature type="domain" description="Beta-ketoacyl-[acyl-carrier-protein] synthase III N-terminal" evidence="11">
    <location>
        <begin position="123"/>
        <end position="203"/>
    </location>
</feature>
<dbReference type="PANTHER" id="PTHR34069:SF2">
    <property type="entry name" value="BETA-KETOACYL-[ACYL-CARRIER-PROTEIN] SYNTHASE III"/>
    <property type="match status" value="1"/>
</dbReference>
<evidence type="ECO:0000256" key="3">
    <source>
        <dbReference type="ARBA" id="ARBA00022516"/>
    </source>
</evidence>
<keyword evidence="9" id="KW-0511">Multifunctional enzyme</keyword>
<evidence type="ECO:0000256" key="4">
    <source>
        <dbReference type="ARBA" id="ARBA00022679"/>
    </source>
</evidence>
<evidence type="ECO:0000256" key="9">
    <source>
        <dbReference type="HAMAP-Rule" id="MF_01815"/>
    </source>
</evidence>
<dbReference type="GO" id="GO:0044550">
    <property type="term" value="P:secondary metabolite biosynthetic process"/>
    <property type="evidence" value="ECO:0007669"/>
    <property type="project" value="TreeGrafter"/>
</dbReference>
<evidence type="ECO:0000256" key="1">
    <source>
        <dbReference type="ARBA" id="ARBA00008642"/>
    </source>
</evidence>
<evidence type="ECO:0000259" key="11">
    <source>
        <dbReference type="Pfam" id="PF08545"/>
    </source>
</evidence>
<dbReference type="InterPro" id="IPR013751">
    <property type="entry name" value="ACP_syn_III_N"/>
</dbReference>
<dbReference type="Gene3D" id="3.40.47.10">
    <property type="match status" value="1"/>
</dbReference>
<feature type="region of interest" description="ACP-binding" evidence="9">
    <location>
        <begin position="264"/>
        <end position="268"/>
    </location>
</feature>
<organism evidence="12 13">
    <name type="scientific">Streptomyces paradoxus</name>
    <dbReference type="NCBI Taxonomy" id="66375"/>
    <lineage>
        <taxon>Bacteria</taxon>
        <taxon>Bacillati</taxon>
        <taxon>Actinomycetota</taxon>
        <taxon>Actinomycetes</taxon>
        <taxon>Kitasatosporales</taxon>
        <taxon>Streptomycetaceae</taxon>
        <taxon>Streptomyces</taxon>
    </lineage>
</organism>
<dbReference type="InterPro" id="IPR004655">
    <property type="entry name" value="FabH"/>
</dbReference>
<dbReference type="PANTHER" id="PTHR34069">
    <property type="entry name" value="3-OXOACYL-[ACYL-CARRIER-PROTEIN] SYNTHASE 3"/>
    <property type="match status" value="1"/>
</dbReference>
<dbReference type="Pfam" id="PF08541">
    <property type="entry name" value="ACP_syn_III_C"/>
    <property type="match status" value="1"/>
</dbReference>
<sequence length="346" mass="35968">MRMQASEFAPMPWKEPDARPAAVIAGLGTALPRTEISNASLAEHLDTDDEWIRTRTGIASRRRAAPDISMTDLASAAAANALRSAGRTAVDALVLATTTPDRPCPAAGPEVAHRLGQGGIPAFDVSAVCSGFIYATATAAGLISAGMAESVVVTAAETYSRIVDPADRSTAVLFGDGAGAVVLRRGTTGEPGALLAFDLGSDGAERDAIHVPGEREQPEGQRWFSMAGRKVYLRAIEQMTSSARKVMKDCAWSSETVGAFVAHQANARIIDAVANRLQVPSDTAVCEIARVGNTAAASIPLALADAMDGGRLKPGARTVLTAFGGGLTWGSAALTWPHLTHVRSEI</sequence>
<keyword evidence="6 9" id="KW-0443">Lipid metabolism</keyword>
<keyword evidence="4 9" id="KW-0808">Transferase</keyword>
<dbReference type="EC" id="2.3.1.180" evidence="9"/>
<keyword evidence="5 9" id="KW-0276">Fatty acid metabolism</keyword>
<dbReference type="EMBL" id="JACHGV010000001">
    <property type="protein sequence ID" value="MBB6075115.1"/>
    <property type="molecule type" value="Genomic_DNA"/>
</dbReference>
<evidence type="ECO:0000256" key="6">
    <source>
        <dbReference type="ARBA" id="ARBA00023098"/>
    </source>
</evidence>
<dbReference type="Pfam" id="PF08545">
    <property type="entry name" value="ACP_syn_III"/>
    <property type="match status" value="1"/>
</dbReference>
<dbReference type="AlphaFoldDB" id="A0A7W9T6R4"/>
<keyword evidence="13" id="KW-1185">Reference proteome</keyword>
<feature type="active site" evidence="9">
    <location>
        <position position="263"/>
    </location>
</feature>
<comment type="function">
    <text evidence="9">Catalyzes the condensation reaction of fatty acid synthesis by the addition to an acyl acceptor of two carbons from malonyl-ACP. Catalyzes the first condensation reaction which initiates fatty acid synthesis and may therefore play a role in governing the total rate of fatty acid production. Possesses both acetoacetyl-ACP synthase and acetyl transacylase activities. Its substrate specificity determines the biosynthesis of branched-chain and/or straight-chain of fatty acids.</text>
</comment>
<comment type="similarity">
    <text evidence="1 9">Belongs to the thiolase-like superfamily. FabH family.</text>
</comment>
<keyword evidence="3 9" id="KW-0444">Lipid biosynthesis</keyword>
<keyword evidence="8 9" id="KW-0012">Acyltransferase</keyword>
<dbReference type="InterPro" id="IPR016039">
    <property type="entry name" value="Thiolase-like"/>
</dbReference>
<evidence type="ECO:0000256" key="2">
    <source>
        <dbReference type="ARBA" id="ARBA00022490"/>
    </source>
</evidence>
<comment type="domain">
    <text evidence="9">The last Arg residue of the ACP-binding site is essential for the weak association between ACP/AcpP and FabH.</text>
</comment>
<evidence type="ECO:0000256" key="5">
    <source>
        <dbReference type="ARBA" id="ARBA00022832"/>
    </source>
</evidence>
<evidence type="ECO:0000259" key="10">
    <source>
        <dbReference type="Pfam" id="PF08541"/>
    </source>
</evidence>
<accession>A0A7W9T6R4</accession>
<comment type="catalytic activity">
    <reaction evidence="9">
        <text>malonyl-[ACP] + acetyl-CoA + H(+) = 3-oxobutanoyl-[ACP] + CO2 + CoA</text>
        <dbReference type="Rhea" id="RHEA:12080"/>
        <dbReference type="Rhea" id="RHEA-COMP:9623"/>
        <dbReference type="Rhea" id="RHEA-COMP:9625"/>
        <dbReference type="ChEBI" id="CHEBI:15378"/>
        <dbReference type="ChEBI" id="CHEBI:16526"/>
        <dbReference type="ChEBI" id="CHEBI:57287"/>
        <dbReference type="ChEBI" id="CHEBI:57288"/>
        <dbReference type="ChEBI" id="CHEBI:78449"/>
        <dbReference type="ChEBI" id="CHEBI:78450"/>
        <dbReference type="EC" id="2.3.1.180"/>
    </reaction>
</comment>
<proteinExistence type="inferred from homology"/>
<feature type="active site" evidence="9">
    <location>
        <position position="129"/>
    </location>
</feature>
<dbReference type="CDD" id="cd00830">
    <property type="entry name" value="KAS_III"/>
    <property type="match status" value="1"/>
</dbReference>
<protein>
    <recommendedName>
        <fullName evidence="9">Beta-ketoacyl-[acyl-carrier-protein] synthase III</fullName>
        <shortName evidence="9">Beta-ketoacyl-ACP synthase III</shortName>
        <shortName evidence="9">KAS III</shortName>
        <ecNumber evidence="9">2.3.1.180</ecNumber>
    </recommendedName>
    <alternativeName>
        <fullName evidence="9">3-oxoacyl-[acyl-carrier-protein] synthase 3</fullName>
    </alternativeName>
    <alternativeName>
        <fullName evidence="9">3-oxoacyl-[acyl-carrier-protein] synthase III</fullName>
    </alternativeName>
</protein>
<comment type="pathway">
    <text evidence="9">Lipid metabolism; fatty acid biosynthesis.</text>
</comment>
<comment type="caution">
    <text evidence="12">The sequence shown here is derived from an EMBL/GenBank/DDBJ whole genome shotgun (WGS) entry which is preliminary data.</text>
</comment>
<dbReference type="InterPro" id="IPR013747">
    <property type="entry name" value="ACP_syn_III_C"/>
</dbReference>
<keyword evidence="7 9" id="KW-0275">Fatty acid biosynthesis</keyword>